<dbReference type="EMBL" id="OX458333">
    <property type="protein sequence ID" value="CAI8893745.1"/>
    <property type="molecule type" value="Genomic_DNA"/>
</dbReference>
<evidence type="ECO:0000313" key="2">
    <source>
        <dbReference type="Proteomes" id="UP001162030"/>
    </source>
</evidence>
<organism evidence="1 2">
    <name type="scientific">Methylocaldum szegediense</name>
    <dbReference type="NCBI Taxonomy" id="73780"/>
    <lineage>
        <taxon>Bacteria</taxon>
        <taxon>Pseudomonadati</taxon>
        <taxon>Pseudomonadota</taxon>
        <taxon>Gammaproteobacteria</taxon>
        <taxon>Methylococcales</taxon>
        <taxon>Methylococcaceae</taxon>
        <taxon>Methylocaldum</taxon>
    </lineage>
</organism>
<dbReference type="Proteomes" id="UP001162030">
    <property type="component" value="Chromosome"/>
</dbReference>
<accession>A0ABM9I521</accession>
<name>A0ABM9I521_9GAMM</name>
<evidence type="ECO:0000313" key="1">
    <source>
        <dbReference type="EMBL" id="CAI8893745.1"/>
    </source>
</evidence>
<protein>
    <submittedName>
        <fullName evidence="1">Uncharacterized protein</fullName>
    </submittedName>
</protein>
<reference evidence="1 2" key="1">
    <citation type="submission" date="2023-03" db="EMBL/GenBank/DDBJ databases">
        <authorList>
            <person name="Pearce D."/>
        </authorList>
    </citation>
    <scope>NUCLEOTIDE SEQUENCE [LARGE SCALE GENOMIC DNA]</scope>
    <source>
        <strain evidence="1">Msz</strain>
    </source>
</reference>
<proteinExistence type="predicted"/>
<gene>
    <name evidence="1" type="ORF">MSZNOR_3297</name>
</gene>
<keyword evidence="2" id="KW-1185">Reference proteome</keyword>
<sequence length="116" mass="13053">MTATRVAGGIDKKDVKAVVLSLFRTGVEEGAFNQVQPEQMVRGRLTTIGMRFLRVVTPAETKKAACMPACSLLILWSWRRDSNPRPADYKSAALPTELRQRLIKFNYIIRAFSDLP</sequence>